<keyword evidence="7 10" id="KW-0235">DNA replication</keyword>
<keyword evidence="8 10" id="KW-0239">DNA-directed DNA polymerase</keyword>
<dbReference type="Pfam" id="PF00712">
    <property type="entry name" value="DNA_pol3_beta"/>
    <property type="match status" value="1"/>
</dbReference>
<evidence type="ECO:0000259" key="11">
    <source>
        <dbReference type="Pfam" id="PF00712"/>
    </source>
</evidence>
<dbReference type="InterPro" id="IPR001001">
    <property type="entry name" value="DNA_polIII_beta"/>
</dbReference>
<evidence type="ECO:0000256" key="10">
    <source>
        <dbReference type="PIRNR" id="PIRNR000804"/>
    </source>
</evidence>
<dbReference type="PANTHER" id="PTHR30478:SF0">
    <property type="entry name" value="BETA SLIDING CLAMP"/>
    <property type="match status" value="1"/>
</dbReference>
<dbReference type="CDD" id="cd00140">
    <property type="entry name" value="beta_clamp"/>
    <property type="match status" value="1"/>
</dbReference>
<dbReference type="InterPro" id="IPR022637">
    <property type="entry name" value="DNA_polIII_beta_cen"/>
</dbReference>
<evidence type="ECO:0000313" key="15">
    <source>
        <dbReference type="Proteomes" id="UP000596049"/>
    </source>
</evidence>
<name>A0ABX7AMY1_9BACI</name>
<keyword evidence="15" id="KW-1185">Reference proteome</keyword>
<comment type="subunit">
    <text evidence="10">Forms a ring-shaped head-to-tail homodimer around DNA.</text>
</comment>
<evidence type="ECO:0000256" key="8">
    <source>
        <dbReference type="ARBA" id="ARBA00022932"/>
    </source>
</evidence>
<feature type="domain" description="DNA polymerase III beta sliding clamp central" evidence="12">
    <location>
        <begin position="130"/>
        <end position="242"/>
    </location>
</feature>
<comment type="similarity">
    <text evidence="2 10">Belongs to the beta sliding clamp family.</text>
</comment>
<organism evidence="14 15">
    <name type="scientific">Lysinibacillus agricola</name>
    <dbReference type="NCBI Taxonomy" id="2590012"/>
    <lineage>
        <taxon>Bacteria</taxon>
        <taxon>Bacillati</taxon>
        <taxon>Bacillota</taxon>
        <taxon>Bacilli</taxon>
        <taxon>Bacillales</taxon>
        <taxon>Bacillaceae</taxon>
        <taxon>Lysinibacillus</taxon>
    </lineage>
</organism>
<accession>A0ABX7AMY1</accession>
<dbReference type="InterPro" id="IPR022635">
    <property type="entry name" value="DNA_polIII_beta_C"/>
</dbReference>
<dbReference type="PANTHER" id="PTHR30478">
    <property type="entry name" value="DNA POLYMERASE III SUBUNIT BETA"/>
    <property type="match status" value="1"/>
</dbReference>
<feature type="domain" description="DNA polymerase III beta sliding clamp N-terminal" evidence="11">
    <location>
        <begin position="1"/>
        <end position="121"/>
    </location>
</feature>
<evidence type="ECO:0000313" key="14">
    <source>
        <dbReference type="EMBL" id="QQP10856.1"/>
    </source>
</evidence>
<dbReference type="NCBIfam" id="TIGR00663">
    <property type="entry name" value="dnan"/>
    <property type="match status" value="1"/>
</dbReference>
<dbReference type="GO" id="GO:0003887">
    <property type="term" value="F:DNA-directed DNA polymerase activity"/>
    <property type="evidence" value="ECO:0007669"/>
    <property type="project" value="UniProtKB-EC"/>
</dbReference>
<dbReference type="EMBL" id="CP067341">
    <property type="protein sequence ID" value="QQP10856.1"/>
    <property type="molecule type" value="Genomic_DNA"/>
</dbReference>
<feature type="domain" description="DNA polymerase III beta sliding clamp C-terminal" evidence="13">
    <location>
        <begin position="245"/>
        <end position="363"/>
    </location>
</feature>
<dbReference type="Gene3D" id="3.10.150.10">
    <property type="entry name" value="DNA Polymerase III, subunit A, domain 2"/>
    <property type="match status" value="1"/>
</dbReference>
<evidence type="ECO:0000256" key="3">
    <source>
        <dbReference type="ARBA" id="ARBA00021035"/>
    </source>
</evidence>
<protein>
    <recommendedName>
        <fullName evidence="3 10">Beta sliding clamp</fullName>
    </recommendedName>
</protein>
<sequence>MKTTINRIELLEGLKKLGHFIDSKTKLPILSGVKITTTENNTLQLIAGNQDAMASVVIDTLQTETSGSLVLEYKKLNDFLKKSKALDIEIDMLVDNKANIKASNIDYKLMFTDANKYPLLPSLEYERMTMDVNEYRRMINNTTFAVAKSESRPVLKGVCVRTDNYNHIDFVATDSHRLGRYTVPSQLDNIDTVIDGKTLEKSVKMLNKKTESIEIGFNQDFTIVQFDNVELCIKNIEGNYPDFSRLIPEDFRTEAIINSSQLVESIDMLKTIAKDDHNHAVKMQLNGKIEMLAESFESGLMTANIEGEKTGEDLKIAMSAIYLNEAVKAINEENTQFKFTGSMRPFIALSNDNKAMQLILPVRIA</sequence>
<reference evidence="14 15" key="1">
    <citation type="submission" date="2020-01" db="EMBL/GenBank/DDBJ databases">
        <authorList>
            <person name="Liu G."/>
            <person name="Liu B."/>
        </authorList>
    </citation>
    <scope>NUCLEOTIDE SEQUENCE [LARGE SCALE GENOMIC DNA]</scope>
    <source>
        <strain evidence="14 15">FJAT-51161</strain>
    </source>
</reference>
<evidence type="ECO:0000256" key="4">
    <source>
        <dbReference type="ARBA" id="ARBA00022490"/>
    </source>
</evidence>
<proteinExistence type="inferred from homology"/>
<dbReference type="Pfam" id="PF02768">
    <property type="entry name" value="DNA_pol3_beta_3"/>
    <property type="match status" value="1"/>
</dbReference>
<dbReference type="SUPFAM" id="SSF55979">
    <property type="entry name" value="DNA clamp"/>
    <property type="match status" value="3"/>
</dbReference>
<dbReference type="Gene3D" id="3.70.10.10">
    <property type="match status" value="1"/>
</dbReference>
<dbReference type="Pfam" id="PF02767">
    <property type="entry name" value="DNA_pol3_beta_2"/>
    <property type="match status" value="1"/>
</dbReference>
<evidence type="ECO:0000259" key="13">
    <source>
        <dbReference type="Pfam" id="PF02768"/>
    </source>
</evidence>
<gene>
    <name evidence="14" type="primary">dnaN</name>
    <name evidence="14" type="ORF">FJQ98_16550</name>
</gene>
<evidence type="ECO:0000256" key="9">
    <source>
        <dbReference type="ARBA" id="ARBA00023125"/>
    </source>
</evidence>
<dbReference type="PIRSF" id="PIRSF000804">
    <property type="entry name" value="DNA_pol_III_b"/>
    <property type="match status" value="1"/>
</dbReference>
<evidence type="ECO:0000259" key="12">
    <source>
        <dbReference type="Pfam" id="PF02767"/>
    </source>
</evidence>
<evidence type="ECO:0000256" key="6">
    <source>
        <dbReference type="ARBA" id="ARBA00022695"/>
    </source>
</evidence>
<evidence type="ECO:0000256" key="1">
    <source>
        <dbReference type="ARBA" id="ARBA00004496"/>
    </source>
</evidence>
<dbReference type="RefSeq" id="WP_053595684.1">
    <property type="nucleotide sequence ID" value="NZ_CP067341.1"/>
</dbReference>
<keyword evidence="6 10" id="KW-0548">Nucleotidyltransferase</keyword>
<keyword evidence="5 10" id="KW-0808">Transferase</keyword>
<evidence type="ECO:0000256" key="7">
    <source>
        <dbReference type="ARBA" id="ARBA00022705"/>
    </source>
</evidence>
<dbReference type="InterPro" id="IPR046938">
    <property type="entry name" value="DNA_clamp_sf"/>
</dbReference>
<comment type="function">
    <text evidence="10">Confers DNA tethering and processivity to DNA polymerases and other proteins. Acts as a clamp, forming a ring around DNA (a reaction catalyzed by the clamp-loading complex) which diffuses in an ATP-independent manner freely and bidirectionally along dsDNA. Initially characterized for its ability to contact the catalytic subunit of DNA polymerase III (Pol III), a complex, multichain enzyme responsible for most of the replicative synthesis in bacteria; Pol III exhibits 3'-5' exonuclease proofreading activity. The beta chain is required for initiation of replication as well as for processivity of DNA replication.</text>
</comment>
<dbReference type="Proteomes" id="UP000596049">
    <property type="component" value="Chromosome"/>
</dbReference>
<evidence type="ECO:0000256" key="2">
    <source>
        <dbReference type="ARBA" id="ARBA00010752"/>
    </source>
</evidence>
<keyword evidence="4 10" id="KW-0963">Cytoplasm</keyword>
<dbReference type="SMART" id="SM00480">
    <property type="entry name" value="POL3Bc"/>
    <property type="match status" value="1"/>
</dbReference>
<dbReference type="InterPro" id="IPR022634">
    <property type="entry name" value="DNA_polIII_beta_N"/>
</dbReference>
<evidence type="ECO:0000256" key="5">
    <source>
        <dbReference type="ARBA" id="ARBA00022679"/>
    </source>
</evidence>
<comment type="subcellular location">
    <subcellularLocation>
        <location evidence="1 10">Cytoplasm</location>
    </subcellularLocation>
</comment>
<keyword evidence="9" id="KW-0238">DNA-binding</keyword>